<dbReference type="PANTHER" id="PTHR33678">
    <property type="entry name" value="BLL1576 PROTEIN"/>
    <property type="match status" value="1"/>
</dbReference>
<evidence type="ECO:0000313" key="3">
    <source>
        <dbReference type="Proteomes" id="UP001143362"/>
    </source>
</evidence>
<dbReference type="PANTHER" id="PTHR33678:SF1">
    <property type="entry name" value="BLL1576 PROTEIN"/>
    <property type="match status" value="1"/>
</dbReference>
<proteinExistence type="predicted"/>
<dbReference type="Pfam" id="PF03050">
    <property type="entry name" value="DDE_Tnp_IS66"/>
    <property type="match status" value="1"/>
</dbReference>
<gene>
    <name evidence="2" type="ORF">EYC98_13190</name>
</gene>
<evidence type="ECO:0000313" key="2">
    <source>
        <dbReference type="EMBL" id="MCX2981812.1"/>
    </source>
</evidence>
<keyword evidence="3" id="KW-1185">Reference proteome</keyword>
<protein>
    <recommendedName>
        <fullName evidence="1">Transposase IS66 central domain-containing protein</fullName>
    </recommendedName>
</protein>
<organism evidence="2 3">
    <name type="scientific">Candidatus Litorirhabdus singularis</name>
    <dbReference type="NCBI Taxonomy" id="2518993"/>
    <lineage>
        <taxon>Bacteria</taxon>
        <taxon>Pseudomonadati</taxon>
        <taxon>Pseudomonadota</taxon>
        <taxon>Gammaproteobacteria</taxon>
        <taxon>Cellvibrionales</taxon>
        <taxon>Halieaceae</taxon>
        <taxon>Candidatus Litorirhabdus</taxon>
    </lineage>
</organism>
<name>A0ABT3TKA5_9GAMM</name>
<evidence type="ECO:0000259" key="1">
    <source>
        <dbReference type="Pfam" id="PF03050"/>
    </source>
</evidence>
<comment type="caution">
    <text evidence="2">The sequence shown here is derived from an EMBL/GenBank/DDBJ whole genome shotgun (WGS) entry which is preliminary data.</text>
</comment>
<sequence>MAYIITSKYIDGLLLYRLSGILDRYGIEFSRKTLSESVLKVAEKIEPLTNYIKQLLMSSPALFMDEIRVKVLNEPGKTPESNSYMWVQRGGPPDKPVVQFHYDAGRSAATAARLLNGFTGTFMTDGYKPYREVAKRQGLNHLCCWAHSRR</sequence>
<feature type="domain" description="Transposase IS66 central" evidence="1">
    <location>
        <begin position="1"/>
        <end position="150"/>
    </location>
</feature>
<dbReference type="InterPro" id="IPR052344">
    <property type="entry name" value="Transposase-related"/>
</dbReference>
<dbReference type="InterPro" id="IPR004291">
    <property type="entry name" value="Transposase_IS66_central"/>
</dbReference>
<dbReference type="EMBL" id="SHNN01000002">
    <property type="protein sequence ID" value="MCX2981812.1"/>
    <property type="molecule type" value="Genomic_DNA"/>
</dbReference>
<reference evidence="2" key="1">
    <citation type="submission" date="2019-02" db="EMBL/GenBank/DDBJ databases">
        <authorList>
            <person name="Li S.-H."/>
        </authorList>
    </citation>
    <scope>NUCLEOTIDE SEQUENCE</scope>
    <source>
        <strain evidence="2">IMCC14734</strain>
    </source>
</reference>
<accession>A0ABT3TKA5</accession>
<dbReference type="Proteomes" id="UP001143362">
    <property type="component" value="Unassembled WGS sequence"/>
</dbReference>